<dbReference type="InterPro" id="IPR000524">
    <property type="entry name" value="Tscrpt_reg_HTH_GntR"/>
</dbReference>
<evidence type="ECO:0000313" key="8">
    <source>
        <dbReference type="Proteomes" id="UP000093694"/>
    </source>
</evidence>
<dbReference type="PROSITE" id="PS50949">
    <property type="entry name" value="HTH_GNTR"/>
    <property type="match status" value="1"/>
</dbReference>
<dbReference type="Proteomes" id="UP000077384">
    <property type="component" value="Unassembled WGS sequence"/>
</dbReference>
<dbReference type="GO" id="GO:0003700">
    <property type="term" value="F:DNA-binding transcription factor activity"/>
    <property type="evidence" value="ECO:0007669"/>
    <property type="project" value="InterPro"/>
</dbReference>
<keyword evidence="8" id="KW-1185">Reference proteome</keyword>
<dbReference type="InterPro" id="IPR036388">
    <property type="entry name" value="WH-like_DNA-bd_sf"/>
</dbReference>
<name>A0A162JF35_9CLOT</name>
<proteinExistence type="predicted"/>
<protein>
    <submittedName>
        <fullName evidence="5">HTH-type transcriptional repressor YtrA</fullName>
    </submittedName>
</protein>
<dbReference type="EMBL" id="LITQ01000005">
    <property type="protein sequence ID" value="OAA94235.1"/>
    <property type="molecule type" value="Genomic_DNA"/>
</dbReference>
<dbReference type="SUPFAM" id="SSF46785">
    <property type="entry name" value="Winged helix' DNA-binding domain"/>
    <property type="match status" value="1"/>
</dbReference>
<reference evidence="5 7" key="1">
    <citation type="journal article" date="2015" name="Biotechnol. Bioeng.">
        <title>Genome sequence and phenotypic characterization of Caulobacter segnis.</title>
        <authorList>
            <person name="Patel S."/>
            <person name="Fletcher B."/>
            <person name="Scott D.C."/>
            <person name="Ely B."/>
        </authorList>
    </citation>
    <scope>NUCLEOTIDE SEQUENCE [LARGE SCALE GENOMIC DNA]</scope>
    <source>
        <strain evidence="5 7">PS02</strain>
    </source>
</reference>
<gene>
    <name evidence="5" type="primary">ytrA_3</name>
    <name evidence="6" type="synonym">ytrA_1</name>
    <name evidence="6" type="ORF">CLCOS_13940</name>
    <name evidence="5" type="ORF">WX73_03443</name>
</gene>
<comment type="caution">
    <text evidence="5">The sequence shown here is derived from an EMBL/GenBank/DDBJ whole genome shotgun (WGS) entry which is preliminary data.</text>
</comment>
<keyword evidence="2" id="KW-0238">DNA-binding</keyword>
<evidence type="ECO:0000256" key="2">
    <source>
        <dbReference type="ARBA" id="ARBA00023125"/>
    </source>
</evidence>
<sequence>MLVQIDFESEMPIYEQLRRQIIEGIASGNLKLGESLPSVRQLAEDIGINLHTVNKAYNALKSDGYLNVDRRTGAVVSGTFPESTEEFDKKLKEEFTYLICEAHLRGKKMEDILSLCSDIFKQYIKKDK</sequence>
<feature type="domain" description="HTH gntR-type" evidence="4">
    <location>
        <begin position="11"/>
        <end position="79"/>
    </location>
</feature>
<dbReference type="Gene3D" id="1.10.10.10">
    <property type="entry name" value="Winged helix-like DNA-binding domain superfamily/Winged helix DNA-binding domain"/>
    <property type="match status" value="1"/>
</dbReference>
<evidence type="ECO:0000313" key="6">
    <source>
        <dbReference type="EMBL" id="OBR95601.1"/>
    </source>
</evidence>
<dbReference type="PANTHER" id="PTHR38445">
    <property type="entry name" value="HTH-TYPE TRANSCRIPTIONAL REPRESSOR YTRA"/>
    <property type="match status" value="1"/>
</dbReference>
<dbReference type="CDD" id="cd07377">
    <property type="entry name" value="WHTH_GntR"/>
    <property type="match status" value="1"/>
</dbReference>
<keyword evidence="3" id="KW-0804">Transcription</keyword>
<dbReference type="SMART" id="SM00345">
    <property type="entry name" value="HTH_GNTR"/>
    <property type="match status" value="1"/>
</dbReference>
<dbReference type="Proteomes" id="UP000093694">
    <property type="component" value="Unassembled WGS sequence"/>
</dbReference>
<dbReference type="GO" id="GO:0003677">
    <property type="term" value="F:DNA binding"/>
    <property type="evidence" value="ECO:0007669"/>
    <property type="project" value="UniProtKB-KW"/>
</dbReference>
<dbReference type="RefSeq" id="WP_013237145.1">
    <property type="nucleotide sequence ID" value="NZ_LITQ01000005.1"/>
</dbReference>
<dbReference type="InterPro" id="IPR036390">
    <property type="entry name" value="WH_DNA-bd_sf"/>
</dbReference>
<keyword evidence="1" id="KW-0805">Transcription regulation</keyword>
<dbReference type="AlphaFoldDB" id="A0A162JF35"/>
<evidence type="ECO:0000256" key="1">
    <source>
        <dbReference type="ARBA" id="ARBA00023015"/>
    </source>
</evidence>
<evidence type="ECO:0000313" key="7">
    <source>
        <dbReference type="Proteomes" id="UP000077384"/>
    </source>
</evidence>
<accession>A0A162JF35</accession>
<evidence type="ECO:0000313" key="5">
    <source>
        <dbReference type="EMBL" id="OAA94235.1"/>
    </source>
</evidence>
<evidence type="ECO:0000256" key="3">
    <source>
        <dbReference type="ARBA" id="ARBA00023163"/>
    </source>
</evidence>
<dbReference type="EMBL" id="LROR01000037">
    <property type="protein sequence ID" value="OBR95601.1"/>
    <property type="molecule type" value="Genomic_DNA"/>
</dbReference>
<dbReference type="PANTHER" id="PTHR38445:SF12">
    <property type="entry name" value="GNTR-FAMILY TRANSCRIPTIONAL REGULATOR"/>
    <property type="match status" value="1"/>
</dbReference>
<dbReference type="Pfam" id="PF00392">
    <property type="entry name" value="GntR"/>
    <property type="match status" value="1"/>
</dbReference>
<organism evidence="5 7">
    <name type="scientific">Clostridium coskatii</name>
    <dbReference type="NCBI Taxonomy" id="1705578"/>
    <lineage>
        <taxon>Bacteria</taxon>
        <taxon>Bacillati</taxon>
        <taxon>Bacillota</taxon>
        <taxon>Clostridia</taxon>
        <taxon>Eubacteriales</taxon>
        <taxon>Clostridiaceae</taxon>
        <taxon>Clostridium</taxon>
    </lineage>
</organism>
<dbReference type="PATRIC" id="fig|1705578.3.peg.3516"/>
<evidence type="ECO:0000259" key="4">
    <source>
        <dbReference type="PROSITE" id="PS50949"/>
    </source>
</evidence>
<reference evidence="6 8" key="2">
    <citation type="journal article" date="2016" name="Front. Microbiol.">
        <title>Industrial Acetogenic Biocatalysts: A Comparative Metabolic and Genomic Analysis.</title>
        <authorList>
            <person name="Bengelsdorf F."/>
            <person name="Poehlein A."/>
            <person name="Sonja S."/>
            <person name="Erz C."/>
            <person name="Hummel T."/>
            <person name="Hoffmeister S."/>
            <person name="Daniel R."/>
            <person name="Durre P."/>
        </authorList>
    </citation>
    <scope>NUCLEOTIDE SEQUENCE [LARGE SCALE GENOMIC DNA]</scope>
    <source>
        <strain evidence="6 8">PTA-10522</strain>
    </source>
</reference>